<organism evidence="5 6">
    <name type="scientific">Meridianimarinicoccus marinus</name>
    <dbReference type="NCBI Taxonomy" id="3231483"/>
    <lineage>
        <taxon>Bacteria</taxon>
        <taxon>Pseudomonadati</taxon>
        <taxon>Pseudomonadota</taxon>
        <taxon>Alphaproteobacteria</taxon>
        <taxon>Rhodobacterales</taxon>
        <taxon>Paracoccaceae</taxon>
        <taxon>Meridianimarinicoccus</taxon>
    </lineage>
</organism>
<dbReference type="RefSeq" id="WP_366192695.1">
    <property type="nucleotide sequence ID" value="NZ_JBFBVU010000009.1"/>
</dbReference>
<evidence type="ECO:0000256" key="1">
    <source>
        <dbReference type="ARBA" id="ARBA00023015"/>
    </source>
</evidence>
<dbReference type="Proteomes" id="UP001553161">
    <property type="component" value="Unassembled WGS sequence"/>
</dbReference>
<dbReference type="InterPro" id="IPR036390">
    <property type="entry name" value="WH_DNA-bd_sf"/>
</dbReference>
<keyword evidence="6" id="KW-1185">Reference proteome</keyword>
<accession>A0ABV3L5P4</accession>
<dbReference type="PANTHER" id="PTHR43537">
    <property type="entry name" value="TRANSCRIPTIONAL REGULATOR, GNTR FAMILY"/>
    <property type="match status" value="1"/>
</dbReference>
<feature type="domain" description="HTH gntR-type" evidence="4">
    <location>
        <begin position="23"/>
        <end position="90"/>
    </location>
</feature>
<dbReference type="PANTHER" id="PTHR43537:SF6">
    <property type="entry name" value="HTH-TYPE TRANSCRIPTIONAL REPRESSOR RSPR"/>
    <property type="match status" value="1"/>
</dbReference>
<evidence type="ECO:0000259" key="4">
    <source>
        <dbReference type="PROSITE" id="PS50949"/>
    </source>
</evidence>
<sequence>MRMTPVAEPSGMNDLPDLRSSAGSLAQRIHHVLRGAILDLTFPPGAPLRKAELAQRFGVSRAPVTEAIAILAAEGLVVAMPQVTARVAPLSVAALREETFLRSAIEGAVVEQVAQTRTEAQLAQLGRNLRLQELLVEDGDTRGFFEADMEFHALLQGFTGLDRVSDFAAQVSLQLHRARQLLLPEAGRPAETIVEHREVFEGIRRQDAPAAVKAMRFHLGQLVPYLKPLEQTYPRYFREG</sequence>
<evidence type="ECO:0000256" key="2">
    <source>
        <dbReference type="ARBA" id="ARBA00023125"/>
    </source>
</evidence>
<dbReference type="EMBL" id="JBFBVU010000009">
    <property type="protein sequence ID" value="MEV8466904.1"/>
    <property type="molecule type" value="Genomic_DNA"/>
</dbReference>
<dbReference type="InterPro" id="IPR008920">
    <property type="entry name" value="TF_FadR/GntR_C"/>
</dbReference>
<reference evidence="5 6" key="1">
    <citation type="submission" date="2024-07" db="EMBL/GenBank/DDBJ databases">
        <authorList>
            <person name="Kang M."/>
        </authorList>
    </citation>
    <scope>NUCLEOTIDE SEQUENCE [LARGE SCALE GENOMIC DNA]</scope>
    <source>
        <strain evidence="5 6">DFM31</strain>
    </source>
</reference>
<evidence type="ECO:0000313" key="5">
    <source>
        <dbReference type="EMBL" id="MEV8466904.1"/>
    </source>
</evidence>
<dbReference type="SMART" id="SM00345">
    <property type="entry name" value="HTH_GNTR"/>
    <property type="match status" value="1"/>
</dbReference>
<evidence type="ECO:0000313" key="6">
    <source>
        <dbReference type="Proteomes" id="UP001553161"/>
    </source>
</evidence>
<dbReference type="InterPro" id="IPR011711">
    <property type="entry name" value="GntR_C"/>
</dbReference>
<gene>
    <name evidence="5" type="ORF">AB0T83_08955</name>
</gene>
<name>A0ABV3L5P4_9RHOB</name>
<protein>
    <submittedName>
        <fullName evidence="5">GntR family transcriptional regulator</fullName>
    </submittedName>
</protein>
<dbReference type="Pfam" id="PF07729">
    <property type="entry name" value="FCD"/>
    <property type="match status" value="1"/>
</dbReference>
<dbReference type="PROSITE" id="PS50949">
    <property type="entry name" value="HTH_GNTR"/>
    <property type="match status" value="1"/>
</dbReference>
<proteinExistence type="predicted"/>
<dbReference type="SMART" id="SM00895">
    <property type="entry name" value="FCD"/>
    <property type="match status" value="1"/>
</dbReference>
<dbReference type="CDD" id="cd07377">
    <property type="entry name" value="WHTH_GntR"/>
    <property type="match status" value="1"/>
</dbReference>
<dbReference type="InterPro" id="IPR000524">
    <property type="entry name" value="Tscrpt_reg_HTH_GntR"/>
</dbReference>
<dbReference type="InterPro" id="IPR036388">
    <property type="entry name" value="WH-like_DNA-bd_sf"/>
</dbReference>
<keyword evidence="3" id="KW-0804">Transcription</keyword>
<dbReference type="Gene3D" id="1.10.10.10">
    <property type="entry name" value="Winged helix-like DNA-binding domain superfamily/Winged helix DNA-binding domain"/>
    <property type="match status" value="1"/>
</dbReference>
<dbReference type="SUPFAM" id="SSF48008">
    <property type="entry name" value="GntR ligand-binding domain-like"/>
    <property type="match status" value="1"/>
</dbReference>
<evidence type="ECO:0000256" key="3">
    <source>
        <dbReference type="ARBA" id="ARBA00023163"/>
    </source>
</evidence>
<dbReference type="Pfam" id="PF00392">
    <property type="entry name" value="GntR"/>
    <property type="match status" value="1"/>
</dbReference>
<dbReference type="Gene3D" id="1.20.120.530">
    <property type="entry name" value="GntR ligand-binding domain-like"/>
    <property type="match status" value="1"/>
</dbReference>
<dbReference type="SUPFAM" id="SSF46785">
    <property type="entry name" value="Winged helix' DNA-binding domain"/>
    <property type="match status" value="1"/>
</dbReference>
<comment type="caution">
    <text evidence="5">The sequence shown here is derived from an EMBL/GenBank/DDBJ whole genome shotgun (WGS) entry which is preliminary data.</text>
</comment>
<keyword evidence="1" id="KW-0805">Transcription regulation</keyword>
<keyword evidence="2" id="KW-0238">DNA-binding</keyword>
<dbReference type="PRINTS" id="PR00035">
    <property type="entry name" value="HTHGNTR"/>
</dbReference>